<feature type="domain" description="PiggyBac transposable element-derived protein" evidence="2">
    <location>
        <begin position="1"/>
        <end position="119"/>
    </location>
</feature>
<name>A0A8B8DWI2_CRAVI</name>
<reference evidence="4" key="1">
    <citation type="submission" date="2025-08" db="UniProtKB">
        <authorList>
            <consortium name="RefSeq"/>
        </authorList>
    </citation>
    <scope>IDENTIFICATION</scope>
    <source>
        <tissue evidence="4">Whole sample</tissue>
    </source>
</reference>
<dbReference type="Proteomes" id="UP000694844">
    <property type="component" value="Chromosome 4"/>
</dbReference>
<dbReference type="PANTHER" id="PTHR46599">
    <property type="entry name" value="PIGGYBAC TRANSPOSABLE ELEMENT-DERIVED PROTEIN 4"/>
    <property type="match status" value="1"/>
</dbReference>
<evidence type="ECO:0000313" key="3">
    <source>
        <dbReference type="Proteomes" id="UP000694844"/>
    </source>
</evidence>
<evidence type="ECO:0000259" key="2">
    <source>
        <dbReference type="Pfam" id="PF13843"/>
    </source>
</evidence>
<dbReference type="Pfam" id="PF13843">
    <property type="entry name" value="DDE_Tnp_1_7"/>
    <property type="match status" value="1"/>
</dbReference>
<dbReference type="OrthoDB" id="6112068at2759"/>
<gene>
    <name evidence="4" type="primary">LOC111129699</name>
</gene>
<keyword evidence="3" id="KW-1185">Reference proteome</keyword>
<feature type="region of interest" description="Disordered" evidence="1">
    <location>
        <begin position="110"/>
        <end position="130"/>
    </location>
</feature>
<evidence type="ECO:0000256" key="1">
    <source>
        <dbReference type="SAM" id="MobiDB-lite"/>
    </source>
</evidence>
<dbReference type="AlphaFoldDB" id="A0A8B8DWI2"/>
<organism evidence="3 4">
    <name type="scientific">Crassostrea virginica</name>
    <name type="common">Eastern oyster</name>
    <dbReference type="NCBI Taxonomy" id="6565"/>
    <lineage>
        <taxon>Eukaryota</taxon>
        <taxon>Metazoa</taxon>
        <taxon>Spiralia</taxon>
        <taxon>Lophotrochozoa</taxon>
        <taxon>Mollusca</taxon>
        <taxon>Bivalvia</taxon>
        <taxon>Autobranchia</taxon>
        <taxon>Pteriomorphia</taxon>
        <taxon>Ostreida</taxon>
        <taxon>Ostreoidea</taxon>
        <taxon>Ostreidae</taxon>
        <taxon>Crassostrea</taxon>
    </lineage>
</organism>
<sequence length="241" mass="27624">MVPWRGNLHFRVYSPDKPDKYGLKSYILCDAENGYCMKLKQYTGKPATPPSQKGATYDLVMSLRRNHYACGHNLYCDNYYSSPELFMDLWCLGVGATGTVRPNRREYPRKLKSTVSKSTPIATGKRTQRNEEVVKPRVVHSYKTNMGAVDRLDLVVSAFKLQIKTLKWWEKVFFHVLTLTVANAHPLSQKLGERGQEDKLPMSVVNVMWHNALSLVLSFTTPNKTMFWHTSGSDKQQKSEE</sequence>
<dbReference type="PANTHER" id="PTHR46599:SF3">
    <property type="entry name" value="PIGGYBAC TRANSPOSABLE ELEMENT-DERIVED PROTEIN 4"/>
    <property type="match status" value="1"/>
</dbReference>
<dbReference type="GeneID" id="111129699"/>
<accession>A0A8B8DWI2</accession>
<dbReference type="InterPro" id="IPR029526">
    <property type="entry name" value="PGBD"/>
</dbReference>
<protein>
    <submittedName>
        <fullName evidence="4">PiggyBac transposable element-derived protein 4-like</fullName>
    </submittedName>
</protein>
<dbReference type="RefSeq" id="XP_022331869.1">
    <property type="nucleotide sequence ID" value="XM_022476161.1"/>
</dbReference>
<dbReference type="KEGG" id="cvn:111129699"/>
<proteinExistence type="predicted"/>
<evidence type="ECO:0000313" key="4">
    <source>
        <dbReference type="RefSeq" id="XP_022331869.1"/>
    </source>
</evidence>